<accession>G3JR87</accession>
<sequence>MSVNSQAVQVWGHRIVGSHCYSGLTLLLILTQLASKTPEKVKQRGRSSITSKPTHSIHVSSTPLGAKRYVRVVRPEPVLWGLW</sequence>
<organism evidence="2 3">
    <name type="scientific">Cordyceps militaris (strain CM01)</name>
    <name type="common">Caterpillar fungus</name>
    <dbReference type="NCBI Taxonomy" id="983644"/>
    <lineage>
        <taxon>Eukaryota</taxon>
        <taxon>Fungi</taxon>
        <taxon>Dikarya</taxon>
        <taxon>Ascomycota</taxon>
        <taxon>Pezizomycotina</taxon>
        <taxon>Sordariomycetes</taxon>
        <taxon>Hypocreomycetidae</taxon>
        <taxon>Hypocreales</taxon>
        <taxon>Cordycipitaceae</taxon>
        <taxon>Cordyceps</taxon>
    </lineage>
</organism>
<evidence type="ECO:0000313" key="3">
    <source>
        <dbReference type="Proteomes" id="UP000001610"/>
    </source>
</evidence>
<evidence type="ECO:0000313" key="2">
    <source>
        <dbReference type="EMBL" id="EGX88383.1"/>
    </source>
</evidence>
<keyword evidence="3" id="KW-1185">Reference proteome</keyword>
<evidence type="ECO:0000256" key="1">
    <source>
        <dbReference type="SAM" id="MobiDB-lite"/>
    </source>
</evidence>
<dbReference type="HOGENOM" id="CLU_2542507_0_0_1"/>
<dbReference type="KEGG" id="cmt:CCM_08426"/>
<feature type="region of interest" description="Disordered" evidence="1">
    <location>
        <begin position="41"/>
        <end position="60"/>
    </location>
</feature>
<dbReference type="RefSeq" id="XP_006673628.1">
    <property type="nucleotide sequence ID" value="XM_006673565.1"/>
</dbReference>
<name>G3JR87_CORMM</name>
<gene>
    <name evidence="2" type="ORF">CCM_08426</name>
</gene>
<dbReference type="GeneID" id="18170434"/>
<proteinExistence type="predicted"/>
<dbReference type="AlphaFoldDB" id="G3JR87"/>
<protein>
    <submittedName>
        <fullName evidence="2">Uncharacterized protein</fullName>
    </submittedName>
</protein>
<dbReference type="InParanoid" id="G3JR87"/>
<dbReference type="Proteomes" id="UP000001610">
    <property type="component" value="Unassembled WGS sequence"/>
</dbReference>
<reference evidence="2 3" key="1">
    <citation type="journal article" date="2011" name="Genome Biol.">
        <title>Genome sequence of the insect pathogenic fungus Cordyceps militaris, a valued traditional Chinese medicine.</title>
        <authorList>
            <person name="Zheng P."/>
            <person name="Xia Y."/>
            <person name="Xiao G."/>
            <person name="Xiong C."/>
            <person name="Hu X."/>
            <person name="Zhang S."/>
            <person name="Zheng H."/>
            <person name="Huang Y."/>
            <person name="Zhou Y."/>
            <person name="Wang S."/>
            <person name="Zhao G.P."/>
            <person name="Liu X."/>
            <person name="St Leger R.J."/>
            <person name="Wang C."/>
        </authorList>
    </citation>
    <scope>NUCLEOTIDE SEQUENCE [LARGE SCALE GENOMIC DNA]</scope>
    <source>
        <strain evidence="2 3">CM01</strain>
    </source>
</reference>
<feature type="compositionally biased region" description="Polar residues" evidence="1">
    <location>
        <begin position="46"/>
        <end position="60"/>
    </location>
</feature>
<dbReference type="VEuPathDB" id="FungiDB:CCM_08426"/>
<dbReference type="EMBL" id="JH126405">
    <property type="protein sequence ID" value="EGX88383.1"/>
    <property type="molecule type" value="Genomic_DNA"/>
</dbReference>